<dbReference type="InterPro" id="IPR011990">
    <property type="entry name" value="TPR-like_helical_dom_sf"/>
</dbReference>
<dbReference type="Gene3D" id="1.25.40.10">
    <property type="entry name" value="Tetratricopeptide repeat domain"/>
    <property type="match status" value="3"/>
</dbReference>
<evidence type="ECO:0000313" key="4">
    <source>
        <dbReference type="EMBL" id="CAA9326276.1"/>
    </source>
</evidence>
<reference evidence="4" key="1">
    <citation type="submission" date="2020-02" db="EMBL/GenBank/DDBJ databases">
        <authorList>
            <person name="Meier V. D."/>
        </authorList>
    </citation>
    <scope>NUCLEOTIDE SEQUENCE</scope>
    <source>
        <strain evidence="4">AVDCRST_MAG56</strain>
    </source>
</reference>
<dbReference type="SMART" id="SM00028">
    <property type="entry name" value="TPR"/>
    <property type="match status" value="7"/>
</dbReference>
<gene>
    <name evidence="4" type="ORF">AVDCRST_MAG56-7161</name>
</gene>
<dbReference type="PANTHER" id="PTHR44858">
    <property type="entry name" value="TETRATRICOPEPTIDE REPEAT PROTEIN 6"/>
    <property type="match status" value="1"/>
</dbReference>
<protein>
    <submittedName>
        <fullName evidence="4">Uncharacterized protein</fullName>
    </submittedName>
</protein>
<dbReference type="Pfam" id="PF13432">
    <property type="entry name" value="TPR_16"/>
    <property type="match status" value="1"/>
</dbReference>
<dbReference type="InterPro" id="IPR050498">
    <property type="entry name" value="Ycf3"/>
</dbReference>
<dbReference type="PANTHER" id="PTHR44858:SF1">
    <property type="entry name" value="UDP-N-ACETYLGLUCOSAMINE--PEPTIDE N-ACETYLGLUCOSAMINYLTRANSFERASE SPINDLY-RELATED"/>
    <property type="match status" value="1"/>
</dbReference>
<evidence type="ECO:0000256" key="3">
    <source>
        <dbReference type="PROSITE-ProRule" id="PRU00339"/>
    </source>
</evidence>
<dbReference type="PROSITE" id="PS50005">
    <property type="entry name" value="TPR"/>
    <property type="match status" value="1"/>
</dbReference>
<name>A0A6J4LDU5_9SPHI</name>
<dbReference type="Pfam" id="PF13181">
    <property type="entry name" value="TPR_8"/>
    <property type="match status" value="2"/>
</dbReference>
<evidence type="ECO:0000256" key="1">
    <source>
        <dbReference type="ARBA" id="ARBA00022737"/>
    </source>
</evidence>
<dbReference type="EMBL" id="CADCTQ010000598">
    <property type="protein sequence ID" value="CAA9326276.1"/>
    <property type="molecule type" value="Genomic_DNA"/>
</dbReference>
<dbReference type="InterPro" id="IPR019734">
    <property type="entry name" value="TPR_rpt"/>
</dbReference>
<organism evidence="4">
    <name type="scientific">uncultured Cytophagales bacterium</name>
    <dbReference type="NCBI Taxonomy" id="158755"/>
    <lineage>
        <taxon>Bacteria</taxon>
        <taxon>Pseudomonadati</taxon>
        <taxon>Bacteroidota</taxon>
        <taxon>Sphingobacteriia</taxon>
        <taxon>Sphingobacteriales</taxon>
        <taxon>environmental samples</taxon>
    </lineage>
</organism>
<feature type="repeat" description="TPR" evidence="3">
    <location>
        <begin position="172"/>
        <end position="205"/>
    </location>
</feature>
<accession>A0A6J4LDU5</accession>
<proteinExistence type="predicted"/>
<dbReference type="SUPFAM" id="SSF48452">
    <property type="entry name" value="TPR-like"/>
    <property type="match status" value="1"/>
</dbReference>
<evidence type="ECO:0000256" key="2">
    <source>
        <dbReference type="ARBA" id="ARBA00022803"/>
    </source>
</evidence>
<keyword evidence="2 3" id="KW-0802">TPR repeat</keyword>
<keyword evidence="1" id="KW-0677">Repeat</keyword>
<sequence>MSLQPVESLFKNKLFAWCLALLALAACTTNENREVKIPPMPDNPAAIQQASLLALTDAIEDEPRRSEYYYRRALLYQQAGRKELALQDLTQAIEYRGLDERYGRYYALRAQMHLEAGRVDSAFRDAERALKLEEGESPGFVALLGQLYAVRGEYKKANASLDAALRRTPGEPQLYYWKGHVAASTGDTSRAIAHLNKSIELRPQYKEAYNRLSEIYLKMGQVGQAKAKGLKAYRIDPAYTAVNLNLGRLYHVANQKDSAKLFLRNALQTSPELHGTRHQLAGLYFGSDEFSQALPHYEKLLAHRNRWPEVPYRLYVCYDKSGRGREGLNRYTEILQKDSTNLAALEVYDLLKKRDDQKKEWRTLDSLARRRKQLFDIQTIPLEINE</sequence>
<dbReference type="AlphaFoldDB" id="A0A6J4LDU5"/>